<reference evidence="1 2" key="1">
    <citation type="journal article" date="2019" name="Sci. Rep.">
        <title>Orb-weaving spider Araneus ventricosus genome elucidates the spidroin gene catalogue.</title>
        <authorList>
            <person name="Kono N."/>
            <person name="Nakamura H."/>
            <person name="Ohtoshi R."/>
            <person name="Moran D.A.P."/>
            <person name="Shinohara A."/>
            <person name="Yoshida Y."/>
            <person name="Fujiwara M."/>
            <person name="Mori M."/>
            <person name="Tomita M."/>
            <person name="Arakawa K."/>
        </authorList>
    </citation>
    <scope>NUCLEOTIDE SEQUENCE [LARGE SCALE GENOMIC DNA]</scope>
</reference>
<comment type="caution">
    <text evidence="1">The sequence shown here is derived from an EMBL/GenBank/DDBJ whole genome shotgun (WGS) entry which is preliminary data.</text>
</comment>
<protein>
    <submittedName>
        <fullName evidence="1">Uncharacterized protein</fullName>
    </submittedName>
</protein>
<evidence type="ECO:0000313" key="2">
    <source>
        <dbReference type="Proteomes" id="UP000499080"/>
    </source>
</evidence>
<dbReference type="Proteomes" id="UP000499080">
    <property type="component" value="Unassembled WGS sequence"/>
</dbReference>
<sequence length="45" mass="5489">FLEDTRKISRDVAEEALQFFREYRDDLGIIFDDVEVKVKEILRRD</sequence>
<keyword evidence="2" id="KW-1185">Reference proteome</keyword>
<feature type="non-terminal residue" evidence="1">
    <location>
        <position position="1"/>
    </location>
</feature>
<dbReference type="AlphaFoldDB" id="A0A4Y2JMK8"/>
<proteinExistence type="predicted"/>
<organism evidence="1 2">
    <name type="scientific">Araneus ventricosus</name>
    <name type="common">Orbweaver spider</name>
    <name type="synonym">Epeira ventricosa</name>
    <dbReference type="NCBI Taxonomy" id="182803"/>
    <lineage>
        <taxon>Eukaryota</taxon>
        <taxon>Metazoa</taxon>
        <taxon>Ecdysozoa</taxon>
        <taxon>Arthropoda</taxon>
        <taxon>Chelicerata</taxon>
        <taxon>Arachnida</taxon>
        <taxon>Araneae</taxon>
        <taxon>Araneomorphae</taxon>
        <taxon>Entelegynae</taxon>
        <taxon>Araneoidea</taxon>
        <taxon>Araneidae</taxon>
        <taxon>Araneus</taxon>
    </lineage>
</organism>
<evidence type="ECO:0000313" key="1">
    <source>
        <dbReference type="EMBL" id="GBM91270.1"/>
    </source>
</evidence>
<dbReference type="OrthoDB" id="6437193at2759"/>
<name>A0A4Y2JMK8_ARAVE</name>
<dbReference type="EMBL" id="BGPR01111162">
    <property type="protein sequence ID" value="GBM91270.1"/>
    <property type="molecule type" value="Genomic_DNA"/>
</dbReference>
<accession>A0A4Y2JMK8</accession>
<gene>
    <name evidence="1" type="ORF">AVEN_24565_1</name>
</gene>